<dbReference type="Gene3D" id="1.20.1280.50">
    <property type="match status" value="1"/>
</dbReference>
<keyword evidence="1" id="KW-0175">Coiled coil</keyword>
<protein>
    <recommendedName>
        <fullName evidence="2">F-box domain-containing protein</fullName>
    </recommendedName>
</protein>
<dbReference type="AlphaFoldDB" id="A0AAD7CJF9"/>
<dbReference type="Pfam" id="PF12937">
    <property type="entry name" value="F-box-like"/>
    <property type="match status" value="1"/>
</dbReference>
<evidence type="ECO:0000256" key="1">
    <source>
        <dbReference type="SAM" id="Coils"/>
    </source>
</evidence>
<proteinExistence type="predicted"/>
<dbReference type="InterPro" id="IPR001810">
    <property type="entry name" value="F-box_dom"/>
</dbReference>
<dbReference type="SUPFAM" id="SSF81383">
    <property type="entry name" value="F-box domain"/>
    <property type="match status" value="1"/>
</dbReference>
<dbReference type="EMBL" id="JARKIF010000001">
    <property type="protein sequence ID" value="KAJ7650495.1"/>
    <property type="molecule type" value="Genomic_DNA"/>
</dbReference>
<dbReference type="Proteomes" id="UP001221142">
    <property type="component" value="Unassembled WGS sequence"/>
</dbReference>
<organism evidence="3 4">
    <name type="scientific">Roridomyces roridus</name>
    <dbReference type="NCBI Taxonomy" id="1738132"/>
    <lineage>
        <taxon>Eukaryota</taxon>
        <taxon>Fungi</taxon>
        <taxon>Dikarya</taxon>
        <taxon>Basidiomycota</taxon>
        <taxon>Agaricomycotina</taxon>
        <taxon>Agaricomycetes</taxon>
        <taxon>Agaricomycetidae</taxon>
        <taxon>Agaricales</taxon>
        <taxon>Marasmiineae</taxon>
        <taxon>Mycenaceae</taxon>
        <taxon>Roridomyces</taxon>
    </lineage>
</organism>
<keyword evidence="4" id="KW-1185">Reference proteome</keyword>
<feature type="coiled-coil region" evidence="1">
    <location>
        <begin position="44"/>
        <end position="71"/>
    </location>
</feature>
<gene>
    <name evidence="3" type="ORF">FB45DRAFT_859257</name>
</gene>
<feature type="domain" description="F-box" evidence="2">
    <location>
        <begin position="197"/>
        <end position="242"/>
    </location>
</feature>
<evidence type="ECO:0000259" key="2">
    <source>
        <dbReference type="Pfam" id="PF12937"/>
    </source>
</evidence>
<name>A0AAD7CJF9_9AGAR</name>
<evidence type="ECO:0000313" key="4">
    <source>
        <dbReference type="Proteomes" id="UP001221142"/>
    </source>
</evidence>
<dbReference type="InterPro" id="IPR036047">
    <property type="entry name" value="F-box-like_dom_sf"/>
</dbReference>
<accession>A0AAD7CJF9</accession>
<dbReference type="InterPro" id="IPR032675">
    <property type="entry name" value="LRR_dom_sf"/>
</dbReference>
<dbReference type="SUPFAM" id="SSF52047">
    <property type="entry name" value="RNI-like"/>
    <property type="match status" value="1"/>
</dbReference>
<comment type="caution">
    <text evidence="3">The sequence shown here is derived from an EMBL/GenBank/DDBJ whole genome shotgun (WGS) entry which is preliminary data.</text>
</comment>
<sequence>MTSHGQLQCAPIELIDIHMNLHPISAETSQRAVGHSEAEHFSEYHQAAKELEEAKIDVAQANAEIELERGAIWSYGDSVRRFHPFIAVGLGDLIDHTTVEVELERENAGRHAEFLVKLDKLLAPSTLTVAEVVERAANVVDSTGVDLLVHRIVSVLNLPGTNVTAGDRIVLRAEAEGYPPQYFAFSTASGTVDGTRALPVEILTTIFTLLRESMDGDLTGLATLIKVCSRWRDVCVRTSSLWGGTLYFPRIQPQFMATVFKRSIARPLSITLDLLGISHPVSLPPAPRASSVAECTRQWRERMVRHPPPQPQSPFYLLTRVQERLESLILNLRPGDIIINHAGDPGFARLTSLALFVMDVDGGEEGWDVEEAEGGEGVLDGMLDFFQNSPALEAFALTAYAPYSLRLRPRALDFPWSQLTSLSIFIEMSGDDVYDILVQCTKLQECRLGHVENYESDQESHEIPTLTSLEFTIADYAYVLILEVFKFPRLQSLTFTAHDDFCPVDDIIHCSPHGLLKLDLSTCSIEVQALTRLLQHLPYLEELTLTDCSTADAFPFLELFVYETAPHPLYNLTRLKIGHISDTIDGHFLVRMIDSLWSHRNMAQAPFPSIRTVELDLNGSRFPHSVETALGRMSAKGYLVDFGTPQYQGRAFVLERAGSACRKGALLEFEYCLTEWMHWMHSERDSSIVSNDALVKRKAHLRRHELREEITGNRVRLESTEYERAQAREQE</sequence>
<evidence type="ECO:0000313" key="3">
    <source>
        <dbReference type="EMBL" id="KAJ7650495.1"/>
    </source>
</evidence>
<dbReference type="Gene3D" id="3.80.10.10">
    <property type="entry name" value="Ribonuclease Inhibitor"/>
    <property type="match status" value="1"/>
</dbReference>
<reference evidence="3" key="1">
    <citation type="submission" date="2023-03" db="EMBL/GenBank/DDBJ databases">
        <title>Massive genome expansion in bonnet fungi (Mycena s.s.) driven by repeated elements and novel gene families across ecological guilds.</title>
        <authorList>
            <consortium name="Lawrence Berkeley National Laboratory"/>
            <person name="Harder C.B."/>
            <person name="Miyauchi S."/>
            <person name="Viragh M."/>
            <person name="Kuo A."/>
            <person name="Thoen E."/>
            <person name="Andreopoulos B."/>
            <person name="Lu D."/>
            <person name="Skrede I."/>
            <person name="Drula E."/>
            <person name="Henrissat B."/>
            <person name="Morin E."/>
            <person name="Kohler A."/>
            <person name="Barry K."/>
            <person name="LaButti K."/>
            <person name="Morin E."/>
            <person name="Salamov A."/>
            <person name="Lipzen A."/>
            <person name="Mereny Z."/>
            <person name="Hegedus B."/>
            <person name="Baldrian P."/>
            <person name="Stursova M."/>
            <person name="Weitz H."/>
            <person name="Taylor A."/>
            <person name="Grigoriev I.V."/>
            <person name="Nagy L.G."/>
            <person name="Martin F."/>
            <person name="Kauserud H."/>
        </authorList>
    </citation>
    <scope>NUCLEOTIDE SEQUENCE</scope>
    <source>
        <strain evidence="3">9284</strain>
    </source>
</reference>